<dbReference type="InterPro" id="IPR035439">
    <property type="entry name" value="UPF0145_dom_sf"/>
</dbReference>
<evidence type="ECO:0000313" key="4">
    <source>
        <dbReference type="Proteomes" id="UP000188993"/>
    </source>
</evidence>
<protein>
    <recommendedName>
        <fullName evidence="2">UPF0145 protein BW727_100724</fullName>
    </recommendedName>
</protein>
<accession>A0A1S6INJ8</accession>
<dbReference type="HAMAP" id="MF_00338">
    <property type="entry name" value="UPF0145"/>
    <property type="match status" value="1"/>
</dbReference>
<evidence type="ECO:0000313" key="3">
    <source>
        <dbReference type="EMBL" id="AQS53117.1"/>
    </source>
</evidence>
<sequence length="103" mass="11251">MILVNTDYISGKEFEMLTMVKGSTIQSKNIGRDITQGLKTLIGGELKAYNDMMNEARALATKRMVEEATILQADAIVNIRYASSAVMQGAAEVIVYGTAVKFK</sequence>
<dbReference type="AlphaFoldDB" id="A0A1S6INJ8"/>
<dbReference type="SUPFAM" id="SSF117782">
    <property type="entry name" value="YbjQ-like"/>
    <property type="match status" value="1"/>
</dbReference>
<dbReference type="OrthoDB" id="9796448at2"/>
<proteinExistence type="inferred from homology"/>
<reference evidence="3 4" key="1">
    <citation type="journal article" date="2014" name="Int. J. Syst. Evol. Microbiol.">
        <title>Jeotgalibaca dankookensis gen. nov., sp. nov., a member of the family Carnobacteriaceae, isolated from seujeot (Korean traditional food).</title>
        <authorList>
            <person name="Lee D.G."/>
            <person name="Trujillo M.E."/>
            <person name="Kang H."/>
            <person name="Ahn T.Y."/>
        </authorList>
    </citation>
    <scope>NUCLEOTIDE SEQUENCE [LARGE SCALE GENOMIC DNA]</scope>
    <source>
        <strain evidence="3 4">EX-07</strain>
    </source>
</reference>
<dbReference type="Gene3D" id="3.30.110.70">
    <property type="entry name" value="Hypothetical protein apc22750. Chain B"/>
    <property type="match status" value="1"/>
</dbReference>
<gene>
    <name evidence="3" type="ORF">BW727_100724</name>
</gene>
<name>A0A1S6INJ8_9LACT</name>
<organism evidence="3 4">
    <name type="scientific">Jeotgalibaca dankookensis</name>
    <dbReference type="NCBI Taxonomy" id="708126"/>
    <lineage>
        <taxon>Bacteria</taxon>
        <taxon>Bacillati</taxon>
        <taxon>Bacillota</taxon>
        <taxon>Bacilli</taxon>
        <taxon>Lactobacillales</taxon>
        <taxon>Carnobacteriaceae</taxon>
        <taxon>Jeotgalibaca</taxon>
    </lineage>
</organism>
<evidence type="ECO:0000256" key="1">
    <source>
        <dbReference type="ARBA" id="ARBA00010751"/>
    </source>
</evidence>
<dbReference type="KEGG" id="jda:BW727_100724"/>
<dbReference type="PANTHER" id="PTHR34068">
    <property type="entry name" value="UPF0145 PROTEIN YBJQ"/>
    <property type="match status" value="1"/>
</dbReference>
<dbReference type="Proteomes" id="UP000188993">
    <property type="component" value="Chromosome"/>
</dbReference>
<dbReference type="RefSeq" id="WP_062470416.1">
    <property type="nucleotide sequence ID" value="NZ_BBYN01000020.1"/>
</dbReference>
<dbReference type="STRING" id="708126.BW727_100724"/>
<dbReference type="Pfam" id="PF01906">
    <property type="entry name" value="YbjQ_1"/>
    <property type="match status" value="1"/>
</dbReference>
<comment type="similarity">
    <text evidence="1 2">Belongs to the UPF0145 family.</text>
</comment>
<evidence type="ECO:0000256" key="2">
    <source>
        <dbReference type="HAMAP-Rule" id="MF_00338"/>
    </source>
</evidence>
<dbReference type="InterPro" id="IPR002765">
    <property type="entry name" value="UPF0145_YbjQ-like"/>
</dbReference>
<dbReference type="PANTHER" id="PTHR34068:SF2">
    <property type="entry name" value="UPF0145 PROTEIN SCO3412"/>
    <property type="match status" value="1"/>
</dbReference>
<keyword evidence="4" id="KW-1185">Reference proteome</keyword>
<dbReference type="EMBL" id="CP019728">
    <property type="protein sequence ID" value="AQS53117.1"/>
    <property type="molecule type" value="Genomic_DNA"/>
</dbReference>